<evidence type="ECO:0000256" key="1">
    <source>
        <dbReference type="SAM" id="MobiDB-lite"/>
    </source>
</evidence>
<dbReference type="AlphaFoldDB" id="A0A0D8XP56"/>
<keyword evidence="4" id="KW-1185">Reference proteome</keyword>
<feature type="compositionally biased region" description="Polar residues" evidence="1">
    <location>
        <begin position="119"/>
        <end position="130"/>
    </location>
</feature>
<protein>
    <submittedName>
        <fullName evidence="3">Uncharacterized protein</fullName>
    </submittedName>
</protein>
<dbReference type="EMBL" id="KN716402">
    <property type="protein sequence ID" value="KJH45532.1"/>
    <property type="molecule type" value="Genomic_DNA"/>
</dbReference>
<evidence type="ECO:0000313" key="4">
    <source>
        <dbReference type="Proteomes" id="UP000053766"/>
    </source>
</evidence>
<organism evidence="3 4">
    <name type="scientific">Dictyocaulus viviparus</name>
    <name type="common">Bovine lungworm</name>
    <dbReference type="NCBI Taxonomy" id="29172"/>
    <lineage>
        <taxon>Eukaryota</taxon>
        <taxon>Metazoa</taxon>
        <taxon>Ecdysozoa</taxon>
        <taxon>Nematoda</taxon>
        <taxon>Chromadorea</taxon>
        <taxon>Rhabditida</taxon>
        <taxon>Rhabditina</taxon>
        <taxon>Rhabditomorpha</taxon>
        <taxon>Strongyloidea</taxon>
        <taxon>Metastrongylidae</taxon>
        <taxon>Dictyocaulus</taxon>
    </lineage>
</organism>
<keyword evidence="2" id="KW-0812">Transmembrane</keyword>
<feature type="region of interest" description="Disordered" evidence="1">
    <location>
        <begin position="99"/>
        <end position="171"/>
    </location>
</feature>
<evidence type="ECO:0000256" key="2">
    <source>
        <dbReference type="SAM" id="Phobius"/>
    </source>
</evidence>
<name>A0A0D8XP56_DICVI</name>
<keyword evidence="2" id="KW-1133">Transmembrane helix</keyword>
<accession>A0A0D8XP56</accession>
<reference evidence="3 4" key="1">
    <citation type="submission" date="2013-11" db="EMBL/GenBank/DDBJ databases">
        <title>Draft genome of the bovine lungworm Dictyocaulus viviparus.</title>
        <authorList>
            <person name="Mitreva M."/>
        </authorList>
    </citation>
    <scope>NUCLEOTIDE SEQUENCE [LARGE SCALE GENOMIC DNA]</scope>
    <source>
        <strain evidence="3 4">HannoverDv2000</strain>
    </source>
</reference>
<feature type="transmembrane region" description="Helical" evidence="2">
    <location>
        <begin position="25"/>
        <end position="43"/>
    </location>
</feature>
<dbReference type="Proteomes" id="UP000053766">
    <property type="component" value="Unassembled WGS sequence"/>
</dbReference>
<feature type="compositionally biased region" description="Basic and acidic residues" evidence="1">
    <location>
        <begin position="99"/>
        <end position="111"/>
    </location>
</feature>
<proteinExistence type="predicted"/>
<feature type="compositionally biased region" description="Basic and acidic residues" evidence="1">
    <location>
        <begin position="152"/>
        <end position="171"/>
    </location>
</feature>
<evidence type="ECO:0000313" key="3">
    <source>
        <dbReference type="EMBL" id="KJH45532.1"/>
    </source>
</evidence>
<dbReference type="OrthoDB" id="5869425at2759"/>
<keyword evidence="2" id="KW-0472">Membrane</keyword>
<sequence length="171" mass="19922">MVALLRLSYELYFEEITMDAALRKSLFFLLYFDMAVLTTLLCFKKRTKISSEKYEPPRRTPFILKPKKIGLNPKEELIKDGLQTGRYAYPTFDDVKSDWSDREKMEKEKKSMMQKKSSVYQIARTQSNSKPVIDNASVSVDRDAPANMSPLKTKDKRKDVEKKNEFADNSK</sequence>
<reference evidence="4" key="2">
    <citation type="journal article" date="2016" name="Sci. Rep.">
        <title>Dictyocaulus viviparus genome, variome and transcriptome elucidate lungworm biology and support future intervention.</title>
        <authorList>
            <person name="McNulty S.N."/>
            <person name="Strube C."/>
            <person name="Rosa B.A."/>
            <person name="Martin J.C."/>
            <person name="Tyagi R."/>
            <person name="Choi Y.J."/>
            <person name="Wang Q."/>
            <person name="Hallsworth Pepin K."/>
            <person name="Zhang X."/>
            <person name="Ozersky P."/>
            <person name="Wilson R.K."/>
            <person name="Sternberg P.W."/>
            <person name="Gasser R.B."/>
            <person name="Mitreva M."/>
        </authorList>
    </citation>
    <scope>NUCLEOTIDE SEQUENCE [LARGE SCALE GENOMIC DNA]</scope>
    <source>
        <strain evidence="4">HannoverDv2000</strain>
    </source>
</reference>
<gene>
    <name evidence="3" type="ORF">DICVIV_08410</name>
</gene>